<dbReference type="PROSITE" id="PS00198">
    <property type="entry name" value="4FE4S_FER_1"/>
    <property type="match status" value="1"/>
</dbReference>
<dbReference type="Gene3D" id="3.40.50.300">
    <property type="entry name" value="P-loop containing nucleotide triphosphate hydrolases"/>
    <property type="match status" value="1"/>
</dbReference>
<evidence type="ECO:0000256" key="2">
    <source>
        <dbReference type="ARBA" id="ARBA00023004"/>
    </source>
</evidence>
<dbReference type="OrthoDB" id="9778602at2"/>
<dbReference type="Pfam" id="PF01656">
    <property type="entry name" value="CbiA"/>
    <property type="match status" value="1"/>
</dbReference>
<accession>A0A1W1W1Y7</accession>
<reference evidence="5 6" key="1">
    <citation type="submission" date="2017-04" db="EMBL/GenBank/DDBJ databases">
        <authorList>
            <person name="Afonso C.L."/>
            <person name="Miller P.J."/>
            <person name="Scott M.A."/>
            <person name="Spackman E."/>
            <person name="Goraichik I."/>
            <person name="Dimitrov K.M."/>
            <person name="Suarez D.L."/>
            <person name="Swayne D.E."/>
        </authorList>
    </citation>
    <scope>NUCLEOTIDE SEQUENCE [LARGE SCALE GENOMIC DNA]</scope>
    <source>
        <strain evidence="5 6">ToBE</strain>
    </source>
</reference>
<dbReference type="PANTHER" id="PTHR43534:SF1">
    <property type="entry name" value="4FE-4S CLUSTER CONTAINING PARA FAMILY ATPASE PROTEIN"/>
    <property type="match status" value="1"/>
</dbReference>
<dbReference type="PROSITE" id="PS51379">
    <property type="entry name" value="4FE4S_FER_2"/>
    <property type="match status" value="2"/>
</dbReference>
<dbReference type="SUPFAM" id="SSF52540">
    <property type="entry name" value="P-loop containing nucleoside triphosphate hydrolases"/>
    <property type="match status" value="1"/>
</dbReference>
<dbReference type="InterPro" id="IPR017900">
    <property type="entry name" value="4Fe4S_Fe_S_CS"/>
</dbReference>
<dbReference type="PANTHER" id="PTHR43534">
    <property type="entry name" value="MIND SUPERFAMILY P-LOOP ATPASE CONTAINING AN INSERTED FERREDOXIN DOMAIN"/>
    <property type="match status" value="1"/>
</dbReference>
<keyword evidence="3" id="KW-0411">Iron-sulfur</keyword>
<evidence type="ECO:0000259" key="4">
    <source>
        <dbReference type="PROSITE" id="PS51379"/>
    </source>
</evidence>
<evidence type="ECO:0000256" key="1">
    <source>
        <dbReference type="ARBA" id="ARBA00022723"/>
    </source>
</evidence>
<proteinExistence type="predicted"/>
<name>A0A1W1W1Y7_9FIRM</name>
<dbReference type="InterPro" id="IPR002586">
    <property type="entry name" value="CobQ/CobB/MinD/ParA_Nub-bd_dom"/>
</dbReference>
<protein>
    <submittedName>
        <fullName evidence="5">MinD superfamily P-loop ATPase, contains an inserted ferredoxin domain</fullName>
    </submittedName>
</protein>
<dbReference type="RefSeq" id="WP_084666669.1">
    <property type="nucleotide sequence ID" value="NZ_LT838272.1"/>
</dbReference>
<dbReference type="InterPro" id="IPR027417">
    <property type="entry name" value="P-loop_NTPase"/>
</dbReference>
<dbReference type="GO" id="GO:0051536">
    <property type="term" value="F:iron-sulfur cluster binding"/>
    <property type="evidence" value="ECO:0007669"/>
    <property type="project" value="UniProtKB-KW"/>
</dbReference>
<dbReference type="Gene3D" id="3.30.70.20">
    <property type="match status" value="1"/>
</dbReference>
<dbReference type="Pfam" id="PF00037">
    <property type="entry name" value="Fer4"/>
    <property type="match status" value="2"/>
</dbReference>
<evidence type="ECO:0000313" key="6">
    <source>
        <dbReference type="Proteomes" id="UP000192569"/>
    </source>
</evidence>
<keyword evidence="1" id="KW-0479">Metal-binding</keyword>
<keyword evidence="2" id="KW-0408">Iron</keyword>
<evidence type="ECO:0000256" key="3">
    <source>
        <dbReference type="ARBA" id="ARBA00023014"/>
    </source>
</evidence>
<dbReference type="STRING" id="698762.SAMN00808754_3003"/>
<organism evidence="5 6">
    <name type="scientific">Thermanaeromonas toyohensis ToBE</name>
    <dbReference type="NCBI Taxonomy" id="698762"/>
    <lineage>
        <taxon>Bacteria</taxon>
        <taxon>Bacillati</taxon>
        <taxon>Bacillota</taxon>
        <taxon>Clostridia</taxon>
        <taxon>Neomoorellales</taxon>
        <taxon>Neomoorellaceae</taxon>
        <taxon>Thermanaeromonas</taxon>
    </lineage>
</organism>
<dbReference type="EMBL" id="LT838272">
    <property type="protein sequence ID" value="SMB99639.1"/>
    <property type="molecule type" value="Genomic_DNA"/>
</dbReference>
<dbReference type="Proteomes" id="UP000192569">
    <property type="component" value="Chromosome I"/>
</dbReference>
<sequence>MFELLVISGKGGTGKTSLVAALAMLAKNKVLVDCDVDAPDLHLLLHPEEESSNEFWGGYKASIDIERCTRCGLCEEACRFEAIKDFRVDPIFCEGCGVCFRLCPVGAIKFRQLMVGYWYISRTNFGPLVHARLGVGEENSGKLVTVIRQAARNLAREKGLSLIIIDGPPGIGCPVISSLTGVSLALVVTEPTVAGKHDLERVITLASHFRVPIVIAINKFDLALEKSEEIEEYCAQQGLEIAGKIPFDEEVNQALSRGQSFLTNKYSKAARAVTSLWEKLQVRLGS</sequence>
<dbReference type="InterPro" id="IPR017896">
    <property type="entry name" value="4Fe4S_Fe-S-bd"/>
</dbReference>
<dbReference type="GO" id="GO:0046872">
    <property type="term" value="F:metal ion binding"/>
    <property type="evidence" value="ECO:0007669"/>
    <property type="project" value="UniProtKB-KW"/>
</dbReference>
<feature type="domain" description="4Fe-4S ferredoxin-type" evidence="4">
    <location>
        <begin position="59"/>
        <end position="83"/>
    </location>
</feature>
<keyword evidence="6" id="KW-1185">Reference proteome</keyword>
<dbReference type="AlphaFoldDB" id="A0A1W1W1Y7"/>
<dbReference type="CDD" id="cd03110">
    <property type="entry name" value="SIMIBI_bact_arch"/>
    <property type="match status" value="1"/>
</dbReference>
<feature type="domain" description="4Fe-4S ferredoxin-type" evidence="4">
    <location>
        <begin position="84"/>
        <end position="113"/>
    </location>
</feature>
<gene>
    <name evidence="5" type="ORF">SAMN00808754_3003</name>
</gene>
<evidence type="ECO:0000313" key="5">
    <source>
        <dbReference type="EMBL" id="SMB99639.1"/>
    </source>
</evidence>
<dbReference type="SUPFAM" id="SSF54862">
    <property type="entry name" value="4Fe-4S ferredoxins"/>
    <property type="match status" value="1"/>
</dbReference>